<dbReference type="SUPFAM" id="SSF56112">
    <property type="entry name" value="Protein kinase-like (PK-like)"/>
    <property type="match status" value="1"/>
</dbReference>
<keyword evidence="1 3" id="KW-0547">Nucleotide-binding</keyword>
<proteinExistence type="inferred from homology"/>
<evidence type="ECO:0000256" key="5">
    <source>
        <dbReference type="SAM" id="MobiDB-lite"/>
    </source>
</evidence>
<dbReference type="Gene3D" id="1.10.510.10">
    <property type="entry name" value="Transferase(Phosphotransferase) domain 1"/>
    <property type="match status" value="1"/>
</dbReference>
<dbReference type="PROSITE" id="PS00108">
    <property type="entry name" value="PROTEIN_KINASE_ST"/>
    <property type="match status" value="1"/>
</dbReference>
<evidence type="ECO:0000313" key="8">
    <source>
        <dbReference type="Proteomes" id="UP001172159"/>
    </source>
</evidence>
<dbReference type="PROSITE" id="PS50011">
    <property type="entry name" value="PROTEIN_KINASE_DOM"/>
    <property type="match status" value="1"/>
</dbReference>
<dbReference type="Proteomes" id="UP001172159">
    <property type="component" value="Unassembled WGS sequence"/>
</dbReference>
<dbReference type="PANTHER" id="PTHR24347">
    <property type="entry name" value="SERINE/THREONINE-PROTEIN KINASE"/>
    <property type="match status" value="1"/>
</dbReference>
<sequence>MATTGGRPQPNIQPCQYKVGKTLGAGSYSVVKECVHIDTGRYYAAKVINKRLMAGREHMVRNEIAVLRKVSMGHQNILTLVDYFETMNNLYLVTDLALGGELFERICRKGSYYESDAADLIRATLSAIAYLHDHGIVHRDLKPENLLFRTPEDNADLLIADFGLSRIMDEEQFHVLTTTCGTPGYMAPEIFKKTGHGKPVDLWALGVITYFLLCGYTPFDRDSDFEEMQAILNADYSFTPLEYWRGVSDSAKDFIRRCLTIDPKKRMTAHEALQHPFVAGWLSNKGAGEGGAADGTEGVVNKGANLLPTVKKNFNARRTLHAAIDTVRAINKLREGQGGAGMMNGGRSKEPLKGGLQAQRGIPAGEFDGECWWGGLDSGFGSGGEGGGSRQQTDGDVSMEDAPSGGGYVGGVGVPASLRPGNEANRVVETSKGLWSGGGSRR</sequence>
<comment type="similarity">
    <text evidence="4">Belongs to the protein kinase superfamily.</text>
</comment>
<feature type="compositionally biased region" description="Gly residues" evidence="5">
    <location>
        <begin position="378"/>
        <end position="389"/>
    </location>
</feature>
<dbReference type="InterPro" id="IPR011009">
    <property type="entry name" value="Kinase-like_dom_sf"/>
</dbReference>
<dbReference type="FunFam" id="1.10.510.10:FF:000257">
    <property type="entry name" value="Calcium/calmodulin-dependent protein kinase type I"/>
    <property type="match status" value="1"/>
</dbReference>
<keyword evidence="7" id="KW-0808">Transferase</keyword>
<dbReference type="FunFam" id="3.30.200.20:FF:000153">
    <property type="entry name" value="Calcium/calmodulin-dependent protein kinase type I"/>
    <property type="match status" value="1"/>
</dbReference>
<evidence type="ECO:0000256" key="2">
    <source>
        <dbReference type="ARBA" id="ARBA00022840"/>
    </source>
</evidence>
<keyword evidence="7" id="KW-0418">Kinase</keyword>
<organism evidence="7 8">
    <name type="scientific">Apiosordaria backusii</name>
    <dbReference type="NCBI Taxonomy" id="314023"/>
    <lineage>
        <taxon>Eukaryota</taxon>
        <taxon>Fungi</taxon>
        <taxon>Dikarya</taxon>
        <taxon>Ascomycota</taxon>
        <taxon>Pezizomycotina</taxon>
        <taxon>Sordariomycetes</taxon>
        <taxon>Sordariomycetidae</taxon>
        <taxon>Sordariales</taxon>
        <taxon>Lasiosphaeriaceae</taxon>
        <taxon>Apiosordaria</taxon>
    </lineage>
</organism>
<feature type="binding site" evidence="3">
    <location>
        <position position="46"/>
    </location>
    <ligand>
        <name>ATP</name>
        <dbReference type="ChEBI" id="CHEBI:30616"/>
    </ligand>
</feature>
<dbReference type="SMART" id="SM00220">
    <property type="entry name" value="S_TKc"/>
    <property type="match status" value="1"/>
</dbReference>
<dbReference type="Pfam" id="PF00069">
    <property type="entry name" value="Pkinase"/>
    <property type="match status" value="1"/>
</dbReference>
<keyword evidence="2 3" id="KW-0067">ATP-binding</keyword>
<dbReference type="InterPro" id="IPR017441">
    <property type="entry name" value="Protein_kinase_ATP_BS"/>
</dbReference>
<evidence type="ECO:0000259" key="6">
    <source>
        <dbReference type="PROSITE" id="PS50011"/>
    </source>
</evidence>
<dbReference type="GO" id="GO:0004674">
    <property type="term" value="F:protein serine/threonine kinase activity"/>
    <property type="evidence" value="ECO:0007669"/>
    <property type="project" value="UniProtKB-KW"/>
</dbReference>
<evidence type="ECO:0000313" key="7">
    <source>
        <dbReference type="EMBL" id="KAK0721486.1"/>
    </source>
</evidence>
<protein>
    <submittedName>
        <fullName evidence="7">Kinase-like domain-containing protein</fullName>
    </submittedName>
</protein>
<reference evidence="7" key="1">
    <citation type="submission" date="2023-06" db="EMBL/GenBank/DDBJ databases">
        <title>Genome-scale phylogeny and comparative genomics of the fungal order Sordariales.</title>
        <authorList>
            <consortium name="Lawrence Berkeley National Laboratory"/>
            <person name="Hensen N."/>
            <person name="Bonometti L."/>
            <person name="Westerberg I."/>
            <person name="Brannstrom I.O."/>
            <person name="Guillou S."/>
            <person name="Cros-Aarteil S."/>
            <person name="Calhoun S."/>
            <person name="Haridas S."/>
            <person name="Kuo A."/>
            <person name="Mondo S."/>
            <person name="Pangilinan J."/>
            <person name="Riley R."/>
            <person name="Labutti K."/>
            <person name="Andreopoulos B."/>
            <person name="Lipzen A."/>
            <person name="Chen C."/>
            <person name="Yanf M."/>
            <person name="Daum C."/>
            <person name="Ng V."/>
            <person name="Clum A."/>
            <person name="Steindorff A."/>
            <person name="Ohm R."/>
            <person name="Martin F."/>
            <person name="Silar P."/>
            <person name="Natvig D."/>
            <person name="Lalanne C."/>
            <person name="Gautier V."/>
            <person name="Ament-Velasquez S.L."/>
            <person name="Kruys A."/>
            <person name="Hutchinson M.I."/>
            <person name="Powell A.J."/>
            <person name="Barry K."/>
            <person name="Miller A.N."/>
            <person name="Grigoriev I.V."/>
            <person name="Debuchy R."/>
            <person name="Gladieux P."/>
            <person name="Thoren M.H."/>
            <person name="Johannesson H."/>
        </authorList>
    </citation>
    <scope>NUCLEOTIDE SEQUENCE</scope>
    <source>
        <strain evidence="7">CBS 540.89</strain>
    </source>
</reference>
<dbReference type="InterPro" id="IPR008271">
    <property type="entry name" value="Ser/Thr_kinase_AS"/>
</dbReference>
<dbReference type="Gene3D" id="3.30.200.20">
    <property type="entry name" value="Phosphorylase Kinase, domain 1"/>
    <property type="match status" value="1"/>
</dbReference>
<dbReference type="PROSITE" id="PS00107">
    <property type="entry name" value="PROTEIN_KINASE_ATP"/>
    <property type="match status" value="1"/>
</dbReference>
<evidence type="ECO:0000256" key="1">
    <source>
        <dbReference type="ARBA" id="ARBA00022741"/>
    </source>
</evidence>
<name>A0AA40AT22_9PEZI</name>
<evidence type="ECO:0000256" key="4">
    <source>
        <dbReference type="RuleBase" id="RU000304"/>
    </source>
</evidence>
<dbReference type="EMBL" id="JAUKTV010000012">
    <property type="protein sequence ID" value="KAK0721486.1"/>
    <property type="molecule type" value="Genomic_DNA"/>
</dbReference>
<feature type="compositionally biased region" description="Gly residues" evidence="5">
    <location>
        <begin position="404"/>
        <end position="413"/>
    </location>
</feature>
<accession>A0AA40AT22</accession>
<keyword evidence="4" id="KW-0723">Serine/threonine-protein kinase</keyword>
<feature type="domain" description="Protein kinase" evidence="6">
    <location>
        <begin position="17"/>
        <end position="278"/>
    </location>
</feature>
<feature type="region of interest" description="Disordered" evidence="5">
    <location>
        <begin position="378"/>
        <end position="442"/>
    </location>
</feature>
<keyword evidence="8" id="KW-1185">Reference proteome</keyword>
<dbReference type="AlphaFoldDB" id="A0AA40AT22"/>
<dbReference type="GO" id="GO:0005524">
    <property type="term" value="F:ATP binding"/>
    <property type="evidence" value="ECO:0007669"/>
    <property type="project" value="UniProtKB-UniRule"/>
</dbReference>
<evidence type="ECO:0000256" key="3">
    <source>
        <dbReference type="PROSITE-ProRule" id="PRU10141"/>
    </source>
</evidence>
<comment type="caution">
    <text evidence="7">The sequence shown here is derived from an EMBL/GenBank/DDBJ whole genome shotgun (WGS) entry which is preliminary data.</text>
</comment>
<dbReference type="InterPro" id="IPR000719">
    <property type="entry name" value="Prot_kinase_dom"/>
</dbReference>
<gene>
    <name evidence="7" type="ORF">B0T21DRAFT_294842</name>
</gene>
<dbReference type="CDD" id="cd05117">
    <property type="entry name" value="STKc_CAMK"/>
    <property type="match status" value="1"/>
</dbReference>